<dbReference type="GO" id="GO:0042138">
    <property type="term" value="P:meiotic DNA double-strand break formation"/>
    <property type="evidence" value="ECO:0007669"/>
    <property type="project" value="InterPro"/>
</dbReference>
<feature type="domain" description="Spo11/DNA topoisomerase VI subunit A N-terminal" evidence="14">
    <location>
        <begin position="93"/>
        <end position="150"/>
    </location>
</feature>
<evidence type="ECO:0000313" key="16">
    <source>
        <dbReference type="EMBL" id="KAF6214560.1"/>
    </source>
</evidence>
<evidence type="ECO:0000256" key="9">
    <source>
        <dbReference type="ARBA" id="ARBA00023125"/>
    </source>
</evidence>
<gene>
    <name evidence="16" type="ORF">GE061_009303</name>
</gene>
<dbReference type="EC" id="5.6.2.2" evidence="5"/>
<accession>A0A6A4K4I3</accession>
<dbReference type="InterPro" id="IPR013049">
    <property type="entry name" value="Spo11/TopoVI_A_N"/>
</dbReference>
<dbReference type="PRINTS" id="PR01550">
    <property type="entry name" value="TOP6AFAMILY"/>
</dbReference>
<dbReference type="PRINTS" id="PR01551">
    <property type="entry name" value="SPO11HOMOLOG"/>
</dbReference>
<evidence type="ECO:0000256" key="5">
    <source>
        <dbReference type="ARBA" id="ARBA00012895"/>
    </source>
</evidence>
<dbReference type="Gene3D" id="3.40.1360.10">
    <property type="match status" value="1"/>
</dbReference>
<organism evidence="16 17">
    <name type="scientific">Apolygus lucorum</name>
    <name type="common">Small green plant bug</name>
    <name type="synonym">Lygocoris lucorum</name>
    <dbReference type="NCBI Taxonomy" id="248454"/>
    <lineage>
        <taxon>Eukaryota</taxon>
        <taxon>Metazoa</taxon>
        <taxon>Ecdysozoa</taxon>
        <taxon>Arthropoda</taxon>
        <taxon>Hexapoda</taxon>
        <taxon>Insecta</taxon>
        <taxon>Pterygota</taxon>
        <taxon>Neoptera</taxon>
        <taxon>Paraneoptera</taxon>
        <taxon>Hemiptera</taxon>
        <taxon>Heteroptera</taxon>
        <taxon>Panheteroptera</taxon>
        <taxon>Cimicomorpha</taxon>
        <taxon>Miridae</taxon>
        <taxon>Mirini</taxon>
        <taxon>Apolygus</taxon>
    </lineage>
</organism>
<comment type="caution">
    <text evidence="16">The sequence shown here is derived from an EMBL/GenBank/DDBJ whole genome shotgun (WGS) entry which is preliminary data.</text>
</comment>
<dbReference type="GO" id="GO:0003677">
    <property type="term" value="F:DNA binding"/>
    <property type="evidence" value="ECO:0007669"/>
    <property type="project" value="UniProtKB-UniRule"/>
</dbReference>
<dbReference type="GO" id="GO:0046872">
    <property type="term" value="F:metal ion binding"/>
    <property type="evidence" value="ECO:0007669"/>
    <property type="project" value="UniProtKB-KW"/>
</dbReference>
<dbReference type="CDD" id="cd00223">
    <property type="entry name" value="TOPRIM_TopoIIB_SPO"/>
    <property type="match status" value="1"/>
</dbReference>
<dbReference type="InterPro" id="IPR036388">
    <property type="entry name" value="WH-like_DNA-bd_sf"/>
</dbReference>
<keyword evidence="10 12" id="KW-0413">Isomerase</keyword>
<proteinExistence type="inferred from homology"/>
<evidence type="ECO:0000256" key="12">
    <source>
        <dbReference type="PROSITE-ProRule" id="PRU01385"/>
    </source>
</evidence>
<evidence type="ECO:0000256" key="1">
    <source>
        <dbReference type="ARBA" id="ARBA00000185"/>
    </source>
</evidence>
<comment type="cofactor">
    <cofactor evidence="2">
        <name>Mg(2+)</name>
        <dbReference type="ChEBI" id="CHEBI:18420"/>
    </cofactor>
</comment>
<feature type="compositionally biased region" description="Basic and acidic residues" evidence="13">
    <location>
        <begin position="59"/>
        <end position="81"/>
    </location>
</feature>
<keyword evidence="17" id="KW-1185">Reference proteome</keyword>
<dbReference type="GO" id="GO:0007131">
    <property type="term" value="P:reciprocal meiotic recombination"/>
    <property type="evidence" value="ECO:0007669"/>
    <property type="project" value="TreeGrafter"/>
</dbReference>
<evidence type="ECO:0000256" key="6">
    <source>
        <dbReference type="ARBA" id="ARBA00022723"/>
    </source>
</evidence>
<dbReference type="InterPro" id="IPR002815">
    <property type="entry name" value="Spo11/TopoVI_A"/>
</dbReference>
<evidence type="ECO:0000313" key="17">
    <source>
        <dbReference type="Proteomes" id="UP000466442"/>
    </source>
</evidence>
<dbReference type="PANTHER" id="PTHR10848">
    <property type="entry name" value="MEIOTIC RECOMBINATION PROTEIN SPO11"/>
    <property type="match status" value="1"/>
</dbReference>
<evidence type="ECO:0000259" key="15">
    <source>
        <dbReference type="Pfam" id="PF21180"/>
    </source>
</evidence>
<sequence length="374" mass="42833">MEAQIVISDMDSILLELQTAMFNSTITDQQNNPPQHPSQFIHIKSWTLSDKVQNLIRRATNEKERRKKSMADFGRDESSMRRRDRPRFDTINAVIFVLEKMYGNVRYWRTCTRREIYYQNVGLFRNQRTVDSVVDKICRHMKLPQWELGILCSSKGLVYGPLIIKLRSGEIIDCSAQPGGTLVPQDLPNGASYKSNARFALIIEKDAAFQTILSCGNDEALNRCLFITGKGYPDMNTRVLVKDLSTKLCLPTFAIVDCDPHGLDIFFNYKYGSMAKNYINESLAAPSIFWLGVHPTDLVDFGPTELLPMTAADLKKADDLMRRPYVRREYRLIEEIFAMTSRGVKCEIESISSISCNFMSNVYIPTKISRKKFI</sequence>
<dbReference type="Pfam" id="PF04406">
    <property type="entry name" value="TP6A_N"/>
    <property type="match status" value="1"/>
</dbReference>
<evidence type="ECO:0000256" key="3">
    <source>
        <dbReference type="ARBA" id="ARBA00004123"/>
    </source>
</evidence>
<keyword evidence="7" id="KW-0460">Magnesium</keyword>
<protein>
    <recommendedName>
        <fullName evidence="5">DNA topoisomerase (ATP-hydrolyzing)</fullName>
        <ecNumber evidence="5">5.6.2.2</ecNumber>
    </recommendedName>
</protein>
<feature type="active site" description="O-(5'-phospho-DNA)-tyrosine intermediate" evidence="12">
    <location>
        <position position="118"/>
    </location>
</feature>
<dbReference type="EMBL" id="WIXP02000002">
    <property type="protein sequence ID" value="KAF6214560.1"/>
    <property type="molecule type" value="Genomic_DNA"/>
</dbReference>
<evidence type="ECO:0000256" key="2">
    <source>
        <dbReference type="ARBA" id="ARBA00001946"/>
    </source>
</evidence>
<keyword evidence="6" id="KW-0479">Metal-binding</keyword>
<dbReference type="SUPFAM" id="SSF56726">
    <property type="entry name" value="DNA topoisomerase IV, alpha subunit"/>
    <property type="match status" value="1"/>
</dbReference>
<dbReference type="PROSITE" id="PS52041">
    <property type="entry name" value="TOPO_IIB"/>
    <property type="match status" value="1"/>
</dbReference>
<comment type="similarity">
    <text evidence="4 12">Belongs to the TOP6A family.</text>
</comment>
<evidence type="ECO:0000256" key="4">
    <source>
        <dbReference type="ARBA" id="ARBA00006559"/>
    </source>
</evidence>
<evidence type="ECO:0000256" key="11">
    <source>
        <dbReference type="ARBA" id="ARBA00023242"/>
    </source>
</evidence>
<dbReference type="InterPro" id="IPR036078">
    <property type="entry name" value="Spo11/TopoVI_A_sf"/>
</dbReference>
<keyword evidence="11" id="KW-0539">Nucleus</keyword>
<name>A0A6A4K4I3_APOLU</name>
<keyword evidence="9 12" id="KW-0238">DNA-binding</keyword>
<comment type="catalytic activity">
    <reaction evidence="1 12">
        <text>ATP-dependent breakage, passage and rejoining of double-stranded DNA.</text>
        <dbReference type="EC" id="5.6.2.2"/>
    </reaction>
</comment>
<dbReference type="Gene3D" id="1.10.10.10">
    <property type="entry name" value="Winged helix-like DNA-binding domain superfamily/Winged helix DNA-binding domain"/>
    <property type="match status" value="1"/>
</dbReference>
<evidence type="ECO:0000256" key="13">
    <source>
        <dbReference type="SAM" id="MobiDB-lite"/>
    </source>
</evidence>
<dbReference type="InterPro" id="IPR034136">
    <property type="entry name" value="TOPRIM_Topo6A/Spo11"/>
</dbReference>
<evidence type="ECO:0000256" key="8">
    <source>
        <dbReference type="ARBA" id="ARBA00023029"/>
    </source>
</evidence>
<dbReference type="InterPro" id="IPR013048">
    <property type="entry name" value="Meiotic_Spo11"/>
</dbReference>
<comment type="subcellular location">
    <subcellularLocation>
        <location evidence="3">Nucleus</location>
    </subcellularLocation>
</comment>
<dbReference type="OrthoDB" id="5377392at2759"/>
<dbReference type="AlphaFoldDB" id="A0A6A4K4I3"/>
<dbReference type="Pfam" id="PF21180">
    <property type="entry name" value="TOP6A-Spo11_Toprim"/>
    <property type="match status" value="1"/>
</dbReference>
<reference evidence="16" key="1">
    <citation type="journal article" date="2021" name="Mol. Ecol. Resour.">
        <title>Apolygus lucorum genome provides insights into omnivorousness and mesophyll feeding.</title>
        <authorList>
            <person name="Liu Y."/>
            <person name="Liu H."/>
            <person name="Wang H."/>
            <person name="Huang T."/>
            <person name="Liu B."/>
            <person name="Yang B."/>
            <person name="Yin L."/>
            <person name="Li B."/>
            <person name="Zhang Y."/>
            <person name="Zhang S."/>
            <person name="Jiang F."/>
            <person name="Zhang X."/>
            <person name="Ren Y."/>
            <person name="Wang B."/>
            <person name="Wang S."/>
            <person name="Lu Y."/>
            <person name="Wu K."/>
            <person name="Fan W."/>
            <person name="Wang G."/>
        </authorList>
    </citation>
    <scope>NUCLEOTIDE SEQUENCE</scope>
    <source>
        <strain evidence="16">12Hb</strain>
    </source>
</reference>
<evidence type="ECO:0000256" key="7">
    <source>
        <dbReference type="ARBA" id="ARBA00022842"/>
    </source>
</evidence>
<dbReference type="GO" id="GO:0000228">
    <property type="term" value="C:nuclear chromosome"/>
    <property type="evidence" value="ECO:0007669"/>
    <property type="project" value="TreeGrafter"/>
</dbReference>
<dbReference type="GO" id="GO:0003918">
    <property type="term" value="F:DNA topoisomerase type II (double strand cut, ATP-hydrolyzing) activity"/>
    <property type="evidence" value="ECO:0007669"/>
    <property type="project" value="UniProtKB-UniRule"/>
</dbReference>
<dbReference type="PANTHER" id="PTHR10848:SF0">
    <property type="entry name" value="MEIOTIC RECOMBINATION PROTEIN SPO11"/>
    <property type="match status" value="1"/>
</dbReference>
<feature type="domain" description="Topoisomerase 6 subunit A/Spo11 TOPRIM" evidence="15">
    <location>
        <begin position="199"/>
        <end position="368"/>
    </location>
</feature>
<feature type="region of interest" description="Disordered" evidence="13">
    <location>
        <begin position="59"/>
        <end position="82"/>
    </location>
</feature>
<dbReference type="GO" id="GO:0005524">
    <property type="term" value="F:ATP binding"/>
    <property type="evidence" value="ECO:0007669"/>
    <property type="project" value="InterPro"/>
</dbReference>
<keyword evidence="8 12" id="KW-0799">Topoisomerase</keyword>
<dbReference type="Proteomes" id="UP000466442">
    <property type="component" value="Unassembled WGS sequence"/>
</dbReference>
<evidence type="ECO:0000256" key="10">
    <source>
        <dbReference type="ARBA" id="ARBA00023235"/>
    </source>
</evidence>
<dbReference type="GO" id="GO:0000706">
    <property type="term" value="P:meiotic DNA double-strand break processing"/>
    <property type="evidence" value="ECO:0007669"/>
    <property type="project" value="TreeGrafter"/>
</dbReference>
<evidence type="ECO:0000259" key="14">
    <source>
        <dbReference type="Pfam" id="PF04406"/>
    </source>
</evidence>